<dbReference type="VEuPathDB" id="FungiDB:VP01_6517g1"/>
<gene>
    <name evidence="1" type="ORF">VP01_6517g1</name>
</gene>
<name>A0A0L6UGC4_9BASI</name>
<organism evidence="1 2">
    <name type="scientific">Puccinia sorghi</name>
    <dbReference type="NCBI Taxonomy" id="27349"/>
    <lineage>
        <taxon>Eukaryota</taxon>
        <taxon>Fungi</taxon>
        <taxon>Dikarya</taxon>
        <taxon>Basidiomycota</taxon>
        <taxon>Pucciniomycotina</taxon>
        <taxon>Pucciniomycetes</taxon>
        <taxon>Pucciniales</taxon>
        <taxon>Pucciniaceae</taxon>
        <taxon>Puccinia</taxon>
    </lineage>
</organism>
<protein>
    <submittedName>
        <fullName evidence="1">Uncharacterized protein</fullName>
    </submittedName>
</protein>
<dbReference type="EMBL" id="LAVV01011849">
    <property type="protein sequence ID" value="KNZ47312.1"/>
    <property type="molecule type" value="Genomic_DNA"/>
</dbReference>
<evidence type="ECO:0000313" key="2">
    <source>
        <dbReference type="Proteomes" id="UP000037035"/>
    </source>
</evidence>
<evidence type="ECO:0000313" key="1">
    <source>
        <dbReference type="EMBL" id="KNZ47312.1"/>
    </source>
</evidence>
<reference evidence="1 2" key="1">
    <citation type="submission" date="2015-08" db="EMBL/GenBank/DDBJ databases">
        <title>Next Generation Sequencing and Analysis of the Genome of Puccinia sorghi L Schw, the Causal Agent of Maize Common Rust.</title>
        <authorList>
            <person name="Rochi L."/>
            <person name="Burguener G."/>
            <person name="Darino M."/>
            <person name="Turjanski A."/>
            <person name="Kreff E."/>
            <person name="Dieguez M.J."/>
            <person name="Sacco F."/>
        </authorList>
    </citation>
    <scope>NUCLEOTIDE SEQUENCE [LARGE SCALE GENOMIC DNA]</scope>
    <source>
        <strain evidence="1 2">RO10H11247</strain>
    </source>
</reference>
<sequence>MVDQDERRDYERAKRELELAPETIKSQALQIQASNTKCRKQAAVTRGTTAWRPPSFTEDAPNVKLTVEKCHFPQLRDRVNSIETDTIDLFEQYISSLEAHESQPIDSTNGGSLGKLLRSIDGIIWDSRHPSQVVRAKWQQLAEWIELMELKTVKLLKAKELQQDLEIIEIDFGEHMSSEGLINAEIKQLEDFRTLWKLYSVLTHKISGPSTSKPLFLMSALNVAQLEYFFFQIRKVEHSLQEFATDVSNVYERRGVIKDFSPNNSPLYGDMDSLCYTIFCYSSQDHNLCFWHPEELLPRSCKWCRMWQNLHKTAWQNFLETHNYASRR</sequence>
<accession>A0A0L6UGC4</accession>
<proteinExistence type="predicted"/>
<keyword evidence="2" id="KW-1185">Reference proteome</keyword>
<dbReference type="Proteomes" id="UP000037035">
    <property type="component" value="Unassembled WGS sequence"/>
</dbReference>
<comment type="caution">
    <text evidence="1">The sequence shown here is derived from an EMBL/GenBank/DDBJ whole genome shotgun (WGS) entry which is preliminary data.</text>
</comment>
<dbReference type="AlphaFoldDB" id="A0A0L6UGC4"/>